<protein>
    <recommendedName>
        <fullName evidence="4">Glycosyltransferase RgtA/B/C/D-like domain-containing protein</fullName>
    </recommendedName>
</protein>
<feature type="transmembrane region" description="Helical" evidence="1">
    <location>
        <begin position="321"/>
        <end position="339"/>
    </location>
</feature>
<proteinExistence type="predicted"/>
<gene>
    <name evidence="2" type="ORF">A2774_01450</name>
</gene>
<evidence type="ECO:0008006" key="4">
    <source>
        <dbReference type="Google" id="ProtNLM"/>
    </source>
</evidence>
<feature type="transmembrane region" description="Helical" evidence="1">
    <location>
        <begin position="119"/>
        <end position="140"/>
    </location>
</feature>
<sequence>MKISKKFLTEIIFVFIIIISSLAIRFYKIEALPNGFEGDAFAWGITSLFAMHDISPSEKGLYALNATMAKSYPVSIKINQLGFTLFGKDLYSSRKILTLFSVFAVVSFYFLSRSFFNPIISFCITLLYSLSTYKLIITRIALEPAYADLFLYFFILMILLISTKNKKSNIFLSLAATLGIVLGTFSYALSFIFPVLGMLLLIIQLLKTDLKIREKILLLVIFFIPFIIIFSKWINNILLEPQLKDYASANVAFDMKTFKPDILKLEANLLTINGQLFQELTYETSDMVVSYNDTIILLPIVYLALGGFYLSLLNIKKYYPLQIWFALFFLPMVLLELYVPRFWVNGIGVFFIFAGIPFKFLYSIIRPKFTSVVNSVLYLLILFLIFFGVFEFYNNAVKNQSFIPSLGELAIINREFKNNISDNVAFISSKQFNKVAIHPVTTFYYLAQNPDKAKEIKFMTQQDMLIFNRKEFMNLTFEEVAGFRNIVVDNDYNKEIKDYLKLSLKQAFKMKKLDYFTIYEL</sequence>
<feature type="transmembrane region" description="Helical" evidence="1">
    <location>
        <begin position="170"/>
        <end position="203"/>
    </location>
</feature>
<evidence type="ECO:0000256" key="1">
    <source>
        <dbReference type="SAM" id="Phobius"/>
    </source>
</evidence>
<dbReference type="AlphaFoldDB" id="A0A1F7G8E0"/>
<dbReference type="Proteomes" id="UP000177208">
    <property type="component" value="Unassembled WGS sequence"/>
</dbReference>
<evidence type="ECO:0000313" key="3">
    <source>
        <dbReference type="Proteomes" id="UP000177208"/>
    </source>
</evidence>
<keyword evidence="1" id="KW-1133">Transmembrane helix</keyword>
<organism evidence="2 3">
    <name type="scientific">Candidatus Roizmanbacteria bacterium RIFCSPHIGHO2_01_FULL_39_12c</name>
    <dbReference type="NCBI Taxonomy" id="1802031"/>
    <lineage>
        <taxon>Bacteria</taxon>
        <taxon>Candidatus Roizmaniibacteriota</taxon>
    </lineage>
</organism>
<keyword evidence="1" id="KW-0812">Transmembrane</keyword>
<evidence type="ECO:0000313" key="2">
    <source>
        <dbReference type="EMBL" id="OGK15096.1"/>
    </source>
</evidence>
<feature type="transmembrane region" description="Helical" evidence="1">
    <location>
        <begin position="371"/>
        <end position="393"/>
    </location>
</feature>
<feature type="transmembrane region" description="Helical" evidence="1">
    <location>
        <begin position="7"/>
        <end position="27"/>
    </location>
</feature>
<feature type="transmembrane region" description="Helical" evidence="1">
    <location>
        <begin position="346"/>
        <end position="365"/>
    </location>
</feature>
<keyword evidence="1" id="KW-0472">Membrane</keyword>
<comment type="caution">
    <text evidence="2">The sequence shown here is derived from an EMBL/GenBank/DDBJ whole genome shotgun (WGS) entry which is preliminary data.</text>
</comment>
<reference evidence="2 3" key="1">
    <citation type="journal article" date="2016" name="Nat. Commun.">
        <title>Thousands of microbial genomes shed light on interconnected biogeochemical processes in an aquifer system.</title>
        <authorList>
            <person name="Anantharaman K."/>
            <person name="Brown C.T."/>
            <person name="Hug L.A."/>
            <person name="Sharon I."/>
            <person name="Castelle C.J."/>
            <person name="Probst A.J."/>
            <person name="Thomas B.C."/>
            <person name="Singh A."/>
            <person name="Wilkins M.J."/>
            <person name="Karaoz U."/>
            <person name="Brodie E.L."/>
            <person name="Williams K.H."/>
            <person name="Hubbard S.S."/>
            <person name="Banfield J.F."/>
        </authorList>
    </citation>
    <scope>NUCLEOTIDE SEQUENCE [LARGE SCALE GENOMIC DNA]</scope>
</reference>
<feature type="transmembrane region" description="Helical" evidence="1">
    <location>
        <begin position="215"/>
        <end position="234"/>
    </location>
</feature>
<feature type="transmembrane region" description="Helical" evidence="1">
    <location>
        <begin position="146"/>
        <end position="163"/>
    </location>
</feature>
<feature type="transmembrane region" description="Helical" evidence="1">
    <location>
        <begin position="295"/>
        <end position="315"/>
    </location>
</feature>
<dbReference type="EMBL" id="MFZG01000041">
    <property type="protein sequence ID" value="OGK15096.1"/>
    <property type="molecule type" value="Genomic_DNA"/>
</dbReference>
<name>A0A1F7G8E0_9BACT</name>
<accession>A0A1F7G8E0</accession>